<dbReference type="PANTHER" id="PTHR34145">
    <property type="entry name" value="OS02G0105600 PROTEIN"/>
    <property type="match status" value="1"/>
</dbReference>
<dbReference type="SUPFAM" id="SSF52058">
    <property type="entry name" value="L domain-like"/>
    <property type="match status" value="1"/>
</dbReference>
<sequence>MVRGAFLKQKLLENSTSTKKRNSYFVKGTNQKPEKCKKRRMKYTAVPVDYTSLLPEPLLHKILSYLTAKDAARCCVLSKRWKELRDSCPVAEFDQRYFVRSSNAVFQNFVDKFFERRLEQKCDIQIFKLAVASADSKLAPHIDRWLDIAVKHNVREIAVHMQERQVRAPYRMPTSVLSAKTLNAITLHRCRLEVPDGINLPYLTKLCLKHIKLTSQSLQKLISSCPLIESLSLISCKGLVNLEVSNLDRLNRVEVHFCKGIQKVEIVSSTLESFWYYGYTFPQICAINLLGCPSLKKLTLEDPFMNDLSFESLIFNFPYLEHLVLSKCNAMTELKISQTQLKSLILRGCKNLVKVGIHAPQLVSFEYNGGGSMLFSSLNPSSLRKAKLTFEAVESGFLSRCLFVAMLHIFLSNFDHSSGLKLVMRHKKKVAIYQHWNNISLPKLQNMRFEVIKPSTKLEDLLEHLLGTYHPEILSLVTCEGWKKKMLDKVINHIDQNGELNCCTYYTKKCWRHYLHASRVEHFTSPVCNDSELNDWVTSVKSHSELQSTTVSLAWQF</sequence>
<organism evidence="2 3">
    <name type="scientific">Kalanchoe fedtschenkoi</name>
    <name type="common">Lavender scallops</name>
    <name type="synonym">South American air plant</name>
    <dbReference type="NCBI Taxonomy" id="63787"/>
    <lineage>
        <taxon>Eukaryota</taxon>
        <taxon>Viridiplantae</taxon>
        <taxon>Streptophyta</taxon>
        <taxon>Embryophyta</taxon>
        <taxon>Tracheophyta</taxon>
        <taxon>Spermatophyta</taxon>
        <taxon>Magnoliopsida</taxon>
        <taxon>eudicotyledons</taxon>
        <taxon>Gunneridae</taxon>
        <taxon>Pentapetalae</taxon>
        <taxon>Saxifragales</taxon>
        <taxon>Crassulaceae</taxon>
        <taxon>Kalanchoe</taxon>
    </lineage>
</organism>
<evidence type="ECO:0000313" key="3">
    <source>
        <dbReference type="Proteomes" id="UP000594263"/>
    </source>
</evidence>
<dbReference type="AlphaFoldDB" id="A0A7N0UZG6"/>
<feature type="domain" description="F-box" evidence="1">
    <location>
        <begin position="48"/>
        <end position="101"/>
    </location>
</feature>
<dbReference type="OMA" id="MRLINCY"/>
<dbReference type="SUPFAM" id="SSF81383">
    <property type="entry name" value="F-box domain"/>
    <property type="match status" value="1"/>
</dbReference>
<dbReference type="Gene3D" id="1.20.1280.50">
    <property type="match status" value="1"/>
</dbReference>
<dbReference type="Pfam" id="PF00646">
    <property type="entry name" value="F-box"/>
    <property type="match status" value="1"/>
</dbReference>
<reference evidence="2" key="1">
    <citation type="submission" date="2021-01" db="UniProtKB">
        <authorList>
            <consortium name="EnsemblPlants"/>
        </authorList>
    </citation>
    <scope>IDENTIFICATION</scope>
</reference>
<dbReference type="SMART" id="SM00256">
    <property type="entry name" value="FBOX"/>
    <property type="match status" value="1"/>
</dbReference>
<dbReference type="InterPro" id="IPR032675">
    <property type="entry name" value="LRR_dom_sf"/>
</dbReference>
<dbReference type="EnsemblPlants" id="Kaladp0092s0223.1.v1.1">
    <property type="protein sequence ID" value="Kaladp0092s0223.1.v1.1"/>
    <property type="gene ID" value="Kaladp0092s0223.v1.1"/>
</dbReference>
<dbReference type="InterPro" id="IPR001810">
    <property type="entry name" value="F-box_dom"/>
</dbReference>
<dbReference type="Gene3D" id="3.80.10.10">
    <property type="entry name" value="Ribonuclease Inhibitor"/>
    <property type="match status" value="2"/>
</dbReference>
<dbReference type="InterPro" id="IPR055357">
    <property type="entry name" value="LRR_At1g61320_AtMIF1"/>
</dbReference>
<dbReference type="Proteomes" id="UP000594263">
    <property type="component" value="Unplaced"/>
</dbReference>
<proteinExistence type="predicted"/>
<keyword evidence="3" id="KW-1185">Reference proteome</keyword>
<dbReference type="Pfam" id="PF23622">
    <property type="entry name" value="LRR_At1g61320_AtMIF1"/>
    <property type="match status" value="2"/>
</dbReference>
<dbReference type="PROSITE" id="PS50181">
    <property type="entry name" value="FBOX"/>
    <property type="match status" value="1"/>
</dbReference>
<dbReference type="InterPro" id="IPR036047">
    <property type="entry name" value="F-box-like_dom_sf"/>
</dbReference>
<evidence type="ECO:0000259" key="1">
    <source>
        <dbReference type="PROSITE" id="PS50181"/>
    </source>
</evidence>
<dbReference type="Gramene" id="Kaladp0092s0223.1.v1.1">
    <property type="protein sequence ID" value="Kaladp0092s0223.1.v1.1"/>
    <property type="gene ID" value="Kaladp0092s0223.v1.1"/>
</dbReference>
<protein>
    <recommendedName>
        <fullName evidence="1">F-box domain-containing protein</fullName>
    </recommendedName>
</protein>
<evidence type="ECO:0000313" key="2">
    <source>
        <dbReference type="EnsemblPlants" id="Kaladp0092s0223.1.v1.1"/>
    </source>
</evidence>
<accession>A0A7N0UZG6</accession>
<dbReference type="PANTHER" id="PTHR34145:SF28">
    <property type="entry name" value="F-BOX DOMAIN-CONTAINING PROTEIN"/>
    <property type="match status" value="1"/>
</dbReference>
<dbReference type="InterPro" id="IPR053772">
    <property type="entry name" value="At1g61320/At1g61330-like"/>
</dbReference>
<name>A0A7N0UZG6_KALFE</name>